<reference evidence="7 8" key="1">
    <citation type="submission" date="2011-04" db="EMBL/GenBank/DDBJ databases">
        <title>The complete genome of Thermodesulfobium narugense DSM 14796.</title>
        <authorList>
            <consortium name="US DOE Joint Genome Institute (JGI-PGF)"/>
            <person name="Lucas S."/>
            <person name="Han J."/>
            <person name="Lapidus A."/>
            <person name="Bruce D."/>
            <person name="Goodwin L."/>
            <person name="Pitluck S."/>
            <person name="Peters L."/>
            <person name="Kyrpides N."/>
            <person name="Mavromatis K."/>
            <person name="Pagani I."/>
            <person name="Ivanova N."/>
            <person name="Ovchinnikova G."/>
            <person name="Zhang X."/>
            <person name="Saunders L."/>
            <person name="Detter J.C."/>
            <person name="Tapia R."/>
            <person name="Han C."/>
            <person name="Land M."/>
            <person name="Hauser L."/>
            <person name="Markowitz V."/>
            <person name="Cheng J.-F."/>
            <person name="Hugenholtz P."/>
            <person name="Woyke T."/>
            <person name="Wu D."/>
            <person name="Spring S."/>
            <person name="Schroeder M."/>
            <person name="Brambilla E."/>
            <person name="Klenk H.-P."/>
            <person name="Eisen J.A."/>
        </authorList>
    </citation>
    <scope>NUCLEOTIDE SEQUENCE [LARGE SCALE GENOMIC DNA]</scope>
    <source>
        <strain evidence="7 8">DSM 14796</strain>
    </source>
</reference>
<dbReference type="PANTHER" id="PTHR46112:SF3">
    <property type="entry name" value="AMINOPEPTIDASE YPDF"/>
    <property type="match status" value="1"/>
</dbReference>
<keyword evidence="8" id="KW-1185">Reference proteome</keyword>
<dbReference type="GO" id="GO:0008235">
    <property type="term" value="F:metalloexopeptidase activity"/>
    <property type="evidence" value="ECO:0007669"/>
    <property type="project" value="UniProtKB-ARBA"/>
</dbReference>
<evidence type="ECO:0000313" key="7">
    <source>
        <dbReference type="EMBL" id="AEE15248.1"/>
    </source>
</evidence>
<dbReference type="STRING" id="747365.Thena_1638"/>
<dbReference type="eggNOG" id="COG0006">
    <property type="taxonomic scope" value="Bacteria"/>
</dbReference>
<dbReference type="InterPro" id="IPR000994">
    <property type="entry name" value="Pept_M24"/>
</dbReference>
<evidence type="ECO:0000259" key="6">
    <source>
        <dbReference type="Pfam" id="PF01321"/>
    </source>
</evidence>
<keyword evidence="2" id="KW-0479">Metal-binding</keyword>
<evidence type="ECO:0000256" key="2">
    <source>
        <dbReference type="ARBA" id="ARBA00022723"/>
    </source>
</evidence>
<dbReference type="PRINTS" id="PR00599">
    <property type="entry name" value="MAPEPTIDASE"/>
</dbReference>
<dbReference type="HOGENOM" id="CLU_017266_4_0_9"/>
<dbReference type="KEGG" id="tnr:Thena_1638"/>
<dbReference type="Gene3D" id="3.90.230.10">
    <property type="entry name" value="Creatinase/methionine aminopeptidase superfamily"/>
    <property type="match status" value="1"/>
</dbReference>
<accession>M1E8M7</accession>
<dbReference type="SUPFAM" id="SSF55920">
    <property type="entry name" value="Creatinase/aminopeptidase"/>
    <property type="match status" value="1"/>
</dbReference>
<dbReference type="GO" id="GO:0004177">
    <property type="term" value="F:aminopeptidase activity"/>
    <property type="evidence" value="ECO:0007669"/>
    <property type="project" value="UniProtKB-ARBA"/>
</dbReference>
<dbReference type="InterPro" id="IPR050659">
    <property type="entry name" value="Peptidase_M24B"/>
</dbReference>
<feature type="domain" description="Peptidase M24" evidence="5">
    <location>
        <begin position="138"/>
        <end position="340"/>
    </location>
</feature>
<dbReference type="InterPro" id="IPR001714">
    <property type="entry name" value="Pept_M24_MAP"/>
</dbReference>
<keyword evidence="1" id="KW-0645">Protease</keyword>
<evidence type="ECO:0000259" key="5">
    <source>
        <dbReference type="Pfam" id="PF00557"/>
    </source>
</evidence>
<dbReference type="Pfam" id="PF00557">
    <property type="entry name" value="Peptidase_M24"/>
    <property type="match status" value="1"/>
</dbReference>
<evidence type="ECO:0000256" key="1">
    <source>
        <dbReference type="ARBA" id="ARBA00022670"/>
    </source>
</evidence>
<dbReference type="AlphaFoldDB" id="M1E8M7"/>
<dbReference type="Gene3D" id="3.40.350.10">
    <property type="entry name" value="Creatinase/prolidase N-terminal domain"/>
    <property type="match status" value="1"/>
</dbReference>
<dbReference type="GO" id="GO:0046872">
    <property type="term" value="F:metal ion binding"/>
    <property type="evidence" value="ECO:0007669"/>
    <property type="project" value="UniProtKB-KW"/>
</dbReference>
<protein>
    <submittedName>
        <fullName evidence="7">Peptidase M24</fullName>
    </submittedName>
</protein>
<evidence type="ECO:0000256" key="3">
    <source>
        <dbReference type="ARBA" id="ARBA00022801"/>
    </source>
</evidence>
<dbReference type="RefSeq" id="WP_013756968.1">
    <property type="nucleotide sequence ID" value="NC_015499.1"/>
</dbReference>
<sequence length="349" mass="39405">MTSPYKDRQAKLSSEIEKRGAQGFISTSVADMLYLTGFSGEGLIFFLPEEKPYIITDGRYVEEAMKLKDIKLVQVKPGNGYIKTFCMLIDKPISLFCGKDFPFKYAEYIRKNSSFGLFDADDLTCEIRRSKSKEEITLLKKAAELSCTIFYKVKDMLKAGITEKKVAAMIVSESLEHADGVSFDPIVAFGANSSIPHYRPQGIELNKKDIVLIDMGVKFSGYCGDITRTFIFNGEDSLFFERYQLLFKAREKAISSIAENVELSVPEKIVREFLGDEAKYFIHSLGHGLGLEIHEKPVLTSVNEINHIKNFMEGDVFTIEPGLYYPGWGGIRIEDDFVIEDGIVKKITF</sequence>
<evidence type="ECO:0000313" key="8">
    <source>
        <dbReference type="Proteomes" id="UP000011765"/>
    </source>
</evidence>
<organism evidence="7 8">
    <name type="scientific">Thermodesulfobium narugense DSM 14796</name>
    <dbReference type="NCBI Taxonomy" id="747365"/>
    <lineage>
        <taxon>Bacteria</taxon>
        <taxon>Pseudomonadati</taxon>
        <taxon>Thermodesulfobiota</taxon>
        <taxon>Thermodesulfobiia</taxon>
        <taxon>Thermodesulfobiales</taxon>
        <taxon>Thermodesulfobiaceae</taxon>
        <taxon>Thermodesulfobium</taxon>
    </lineage>
</organism>
<dbReference type="GO" id="GO:0006508">
    <property type="term" value="P:proteolysis"/>
    <property type="evidence" value="ECO:0007669"/>
    <property type="project" value="UniProtKB-KW"/>
</dbReference>
<proteinExistence type="predicted"/>
<dbReference type="Proteomes" id="UP000011765">
    <property type="component" value="Chromosome"/>
</dbReference>
<dbReference type="InterPro" id="IPR036005">
    <property type="entry name" value="Creatinase/aminopeptidase-like"/>
</dbReference>
<dbReference type="InterPro" id="IPR001131">
    <property type="entry name" value="Peptidase_M24B_aminopep-P_CS"/>
</dbReference>
<gene>
    <name evidence="7" type="ORF">Thena_1638</name>
</gene>
<dbReference type="OrthoDB" id="9806388at2"/>
<dbReference type="PROSITE" id="PS00491">
    <property type="entry name" value="PROLINE_PEPTIDASE"/>
    <property type="match status" value="1"/>
</dbReference>
<keyword evidence="3" id="KW-0378">Hydrolase</keyword>
<dbReference type="Pfam" id="PF01321">
    <property type="entry name" value="Creatinase_N"/>
    <property type="match status" value="1"/>
</dbReference>
<dbReference type="SUPFAM" id="SSF53092">
    <property type="entry name" value="Creatinase/prolidase N-terminal domain"/>
    <property type="match status" value="1"/>
</dbReference>
<evidence type="ECO:0000256" key="4">
    <source>
        <dbReference type="ARBA" id="ARBA00023049"/>
    </source>
</evidence>
<dbReference type="InterPro" id="IPR000587">
    <property type="entry name" value="Creatinase_N"/>
</dbReference>
<keyword evidence="4" id="KW-0482">Metalloprotease</keyword>
<dbReference type="PANTHER" id="PTHR46112">
    <property type="entry name" value="AMINOPEPTIDASE"/>
    <property type="match status" value="1"/>
</dbReference>
<feature type="domain" description="Creatinase N-terminal" evidence="6">
    <location>
        <begin position="8"/>
        <end position="77"/>
    </location>
</feature>
<dbReference type="EMBL" id="CP002690">
    <property type="protein sequence ID" value="AEE15248.1"/>
    <property type="molecule type" value="Genomic_DNA"/>
</dbReference>
<dbReference type="InterPro" id="IPR029149">
    <property type="entry name" value="Creatin/AminoP/Spt16_N"/>
</dbReference>
<name>M1E8M7_9BACT</name>